<dbReference type="GO" id="GO:0016491">
    <property type="term" value="F:oxidoreductase activity"/>
    <property type="evidence" value="ECO:0007669"/>
    <property type="project" value="UniProtKB-KW"/>
</dbReference>
<dbReference type="HOGENOM" id="CLU_044876_4_0_1"/>
<evidence type="ECO:0000313" key="5">
    <source>
        <dbReference type="Proteomes" id="UP000028045"/>
    </source>
</evidence>
<dbReference type="PANTHER" id="PTHR47706:SF5">
    <property type="entry name" value="ISOFLAVONE REDUCTASE"/>
    <property type="match status" value="1"/>
</dbReference>
<dbReference type="InterPro" id="IPR036291">
    <property type="entry name" value="NAD(P)-bd_dom_sf"/>
</dbReference>
<evidence type="ECO:0000313" key="4">
    <source>
        <dbReference type="EMBL" id="KEY67079.1"/>
    </source>
</evidence>
<dbReference type="AlphaFoldDB" id="A0A084AP50"/>
<protein>
    <recommendedName>
        <fullName evidence="3">NmrA-like domain-containing protein</fullName>
    </recommendedName>
</protein>
<dbReference type="InterPro" id="IPR051609">
    <property type="entry name" value="NmrA/Isoflavone_reductase-like"/>
</dbReference>
<proteinExistence type="predicted"/>
<reference evidence="4 5" key="1">
    <citation type="journal article" date="2014" name="BMC Genomics">
        <title>Comparative genome sequencing reveals chemotype-specific gene clusters in the toxigenic black mold Stachybotrys.</title>
        <authorList>
            <person name="Semeiks J."/>
            <person name="Borek D."/>
            <person name="Otwinowski Z."/>
            <person name="Grishin N.V."/>
        </authorList>
    </citation>
    <scope>NUCLEOTIDE SEQUENCE [LARGE SCALE GENOMIC DNA]</scope>
    <source>
        <strain evidence="5">CBS 109288 / IBT 7711</strain>
    </source>
</reference>
<evidence type="ECO:0000256" key="1">
    <source>
        <dbReference type="ARBA" id="ARBA00022857"/>
    </source>
</evidence>
<dbReference type="Proteomes" id="UP000028045">
    <property type="component" value="Unassembled WGS sequence"/>
</dbReference>
<dbReference type="Gene3D" id="3.40.50.720">
    <property type="entry name" value="NAD(P)-binding Rossmann-like Domain"/>
    <property type="match status" value="1"/>
</dbReference>
<evidence type="ECO:0000256" key="2">
    <source>
        <dbReference type="ARBA" id="ARBA00023002"/>
    </source>
</evidence>
<keyword evidence="5" id="KW-1185">Reference proteome</keyword>
<dbReference type="OrthoDB" id="419598at2759"/>
<feature type="domain" description="NmrA-like" evidence="3">
    <location>
        <begin position="3"/>
        <end position="98"/>
    </location>
</feature>
<dbReference type="Pfam" id="PF05368">
    <property type="entry name" value="NmrA"/>
    <property type="match status" value="1"/>
</dbReference>
<dbReference type="SUPFAM" id="SSF51735">
    <property type="entry name" value="NAD(P)-binding Rossmann-fold domains"/>
    <property type="match status" value="1"/>
</dbReference>
<keyword evidence="2" id="KW-0560">Oxidoreductase</keyword>
<keyword evidence="1" id="KW-0521">NADP</keyword>
<gene>
    <name evidence="4" type="ORF">S7711_07054</name>
</gene>
<evidence type="ECO:0000259" key="3">
    <source>
        <dbReference type="Pfam" id="PF05368"/>
    </source>
</evidence>
<accession>A0A084AP50</accession>
<organism evidence="4 5">
    <name type="scientific">Stachybotrys chartarum (strain CBS 109288 / IBT 7711)</name>
    <name type="common">Toxic black mold</name>
    <name type="synonym">Stilbospora chartarum</name>
    <dbReference type="NCBI Taxonomy" id="1280523"/>
    <lineage>
        <taxon>Eukaryota</taxon>
        <taxon>Fungi</taxon>
        <taxon>Dikarya</taxon>
        <taxon>Ascomycota</taxon>
        <taxon>Pezizomycotina</taxon>
        <taxon>Sordariomycetes</taxon>
        <taxon>Hypocreomycetidae</taxon>
        <taxon>Hypocreales</taxon>
        <taxon>Stachybotryaceae</taxon>
        <taxon>Stachybotrys</taxon>
    </lineage>
</organism>
<name>A0A084AP50_STACB</name>
<dbReference type="InterPro" id="IPR008030">
    <property type="entry name" value="NmrA-like"/>
</dbReference>
<sequence>MMRIAVAGGTGLGHLLATGLAQADQAYNVVVLSRFQRTDLDSLDVQSLVVDYYDHDSLCFALQGIDLVISTISGGEQLNLIHAAGQSSVRLFVPSEFEGPLANRPTDYDPLDRGTSEVVALLRQYSATMKYTIFSCGVLMERFSPGGLGYYGIGYNTGIPNAGDYLINLEHATADIVEKDHHNRHVYVCLTSLNDVVRFIVAAVALGPNTWPREYTMRGDRMSLRDLASACGRAWSISMTYRRHQAADLSSFVSQYLQVGDLSNAAYFQRLQATVCGRYDFHRPTLNRVIERTDFVRFRPVTFSEWLASLQIT</sequence>
<dbReference type="PANTHER" id="PTHR47706">
    <property type="entry name" value="NMRA-LIKE FAMILY PROTEIN"/>
    <property type="match status" value="1"/>
</dbReference>
<dbReference type="EMBL" id="KL648632">
    <property type="protein sequence ID" value="KEY67079.1"/>
    <property type="molecule type" value="Genomic_DNA"/>
</dbReference>